<gene>
    <name evidence="2" type="ORF">G3I70_32970</name>
</gene>
<keyword evidence="1" id="KW-0732">Signal</keyword>
<dbReference type="Proteomes" id="UP000475532">
    <property type="component" value="Unassembled WGS sequence"/>
</dbReference>
<feature type="non-terminal residue" evidence="2">
    <location>
        <position position="54"/>
    </location>
</feature>
<sequence length="54" mass="5248">MHPLAFRAAVLPAAVAGALAFPACALADPTPHPLISICIDIEIGPGAGQGGSPC</sequence>
<evidence type="ECO:0000313" key="3">
    <source>
        <dbReference type="Proteomes" id="UP000475532"/>
    </source>
</evidence>
<comment type="caution">
    <text evidence="2">The sequence shown here is derived from an EMBL/GenBank/DDBJ whole genome shotgun (WGS) entry which is preliminary data.</text>
</comment>
<organism evidence="2 3">
    <name type="scientific">Actinomadura bangladeshensis</name>
    <dbReference type="NCBI Taxonomy" id="453573"/>
    <lineage>
        <taxon>Bacteria</taxon>
        <taxon>Bacillati</taxon>
        <taxon>Actinomycetota</taxon>
        <taxon>Actinomycetes</taxon>
        <taxon>Streptosporangiales</taxon>
        <taxon>Thermomonosporaceae</taxon>
        <taxon>Actinomadura</taxon>
    </lineage>
</organism>
<proteinExistence type="predicted"/>
<dbReference type="EMBL" id="JAAGLI010000897">
    <property type="protein sequence ID" value="NEA27272.1"/>
    <property type="molecule type" value="Genomic_DNA"/>
</dbReference>
<evidence type="ECO:0000256" key="1">
    <source>
        <dbReference type="SAM" id="SignalP"/>
    </source>
</evidence>
<dbReference type="AlphaFoldDB" id="A0A6L9QQN8"/>
<name>A0A6L9QQN8_9ACTN</name>
<feature type="chain" id="PRO_5027060674" evidence="1">
    <location>
        <begin position="28"/>
        <end position="54"/>
    </location>
</feature>
<evidence type="ECO:0000313" key="2">
    <source>
        <dbReference type="EMBL" id="NEA27272.1"/>
    </source>
</evidence>
<protein>
    <submittedName>
        <fullName evidence="2">Uncharacterized protein</fullName>
    </submittedName>
</protein>
<accession>A0A6L9QQN8</accession>
<feature type="signal peptide" evidence="1">
    <location>
        <begin position="1"/>
        <end position="27"/>
    </location>
</feature>
<reference evidence="2 3" key="1">
    <citation type="submission" date="2020-01" db="EMBL/GenBank/DDBJ databases">
        <title>Insect and environment-associated Actinomycetes.</title>
        <authorList>
            <person name="Currrie C."/>
            <person name="Chevrette M."/>
            <person name="Carlson C."/>
            <person name="Stubbendieck R."/>
            <person name="Wendt-Pienkowski E."/>
        </authorList>
    </citation>
    <scope>NUCLEOTIDE SEQUENCE [LARGE SCALE GENOMIC DNA]</scope>
    <source>
        <strain evidence="2 3">SID10258</strain>
    </source>
</reference>